<dbReference type="EMBL" id="JAXOVC010000004">
    <property type="protein sequence ID" value="KAK4502193.1"/>
    <property type="molecule type" value="Genomic_DNA"/>
</dbReference>
<keyword evidence="1" id="KW-0175">Coiled coil</keyword>
<gene>
    <name evidence="2" type="ORF">PRZ48_005618</name>
</gene>
<feature type="coiled-coil region" evidence="1">
    <location>
        <begin position="42"/>
        <end position="120"/>
    </location>
</feature>
<dbReference type="Proteomes" id="UP001305779">
    <property type="component" value="Unassembled WGS sequence"/>
</dbReference>
<evidence type="ECO:0008006" key="4">
    <source>
        <dbReference type="Google" id="ProtNLM"/>
    </source>
</evidence>
<dbReference type="Gene3D" id="3.10.20.90">
    <property type="entry name" value="Phosphatidylinositol 3-kinase Catalytic Subunit, Chain A, domain 1"/>
    <property type="match status" value="1"/>
</dbReference>
<evidence type="ECO:0000256" key="1">
    <source>
        <dbReference type="SAM" id="Coils"/>
    </source>
</evidence>
<protein>
    <recommendedName>
        <fullName evidence="4">Rad60/SUMO-like domain-containing protein</fullName>
    </recommendedName>
</protein>
<keyword evidence="3" id="KW-1185">Reference proteome</keyword>
<accession>A0ABR0EN05</accession>
<proteinExistence type="predicted"/>
<reference evidence="2 3" key="1">
    <citation type="journal article" date="2023" name="G3 (Bethesda)">
        <title>A chromosome-level genome assembly of Zasmidium syzygii isolated from banana leaves.</title>
        <authorList>
            <person name="van Westerhoven A.C."/>
            <person name="Mehrabi R."/>
            <person name="Talebi R."/>
            <person name="Steentjes M.B.F."/>
            <person name="Corcolon B."/>
            <person name="Chong P.A."/>
            <person name="Kema G.H.J."/>
            <person name="Seidl M.F."/>
        </authorList>
    </citation>
    <scope>NUCLEOTIDE SEQUENCE [LARGE SCALE GENOMIC DNA]</scope>
    <source>
        <strain evidence="2 3">P124</strain>
    </source>
</reference>
<evidence type="ECO:0000313" key="3">
    <source>
        <dbReference type="Proteomes" id="UP001305779"/>
    </source>
</evidence>
<comment type="caution">
    <text evidence="2">The sequence shown here is derived from an EMBL/GenBank/DDBJ whole genome shotgun (WGS) entry which is preliminary data.</text>
</comment>
<name>A0ABR0EN05_ZASCE</name>
<evidence type="ECO:0000313" key="2">
    <source>
        <dbReference type="EMBL" id="KAK4502193.1"/>
    </source>
</evidence>
<organism evidence="2 3">
    <name type="scientific">Zasmidium cellare</name>
    <name type="common">Wine cellar mold</name>
    <name type="synonym">Racodium cellare</name>
    <dbReference type="NCBI Taxonomy" id="395010"/>
    <lineage>
        <taxon>Eukaryota</taxon>
        <taxon>Fungi</taxon>
        <taxon>Dikarya</taxon>
        <taxon>Ascomycota</taxon>
        <taxon>Pezizomycotina</taxon>
        <taxon>Dothideomycetes</taxon>
        <taxon>Dothideomycetidae</taxon>
        <taxon>Mycosphaerellales</taxon>
        <taxon>Mycosphaerellaceae</taxon>
        <taxon>Zasmidium</taxon>
    </lineage>
</organism>
<sequence>MDPPNRITKDTSARKNTPSAIHSAIELAAIKASNDAYNNSMIQGYQNKIAAIEAEQQALIDEAVQSANARSSDQIRNLEETIGELKRVAVEAKMETNKVKEEMQQKAATLERIIKRLNQKLEVGPNSWVEFHVTGKSRKKRTYVKRPTAPFTEAMTDFAKDLGKTIEYMRFEVAETEVLGKDRRTLQQLNVKDGATIEFLS</sequence>